<organism evidence="3 4">
    <name type="scientific">Methyloceanibacter superfactus</name>
    <dbReference type="NCBI Taxonomy" id="1774969"/>
    <lineage>
        <taxon>Bacteria</taxon>
        <taxon>Pseudomonadati</taxon>
        <taxon>Pseudomonadota</taxon>
        <taxon>Alphaproteobacteria</taxon>
        <taxon>Hyphomicrobiales</taxon>
        <taxon>Hyphomicrobiaceae</taxon>
        <taxon>Methyloceanibacter</taxon>
    </lineage>
</organism>
<evidence type="ECO:0000313" key="4">
    <source>
        <dbReference type="Proteomes" id="UP000094472"/>
    </source>
</evidence>
<dbReference type="GO" id="GO:0005506">
    <property type="term" value="F:iron ion binding"/>
    <property type="evidence" value="ECO:0007669"/>
    <property type="project" value="InterPro"/>
</dbReference>
<dbReference type="Gene3D" id="3.90.1170.50">
    <property type="entry name" value="Aldehyde oxidase/xanthine dehydrogenase, a/b hammerhead"/>
    <property type="match status" value="1"/>
</dbReference>
<dbReference type="EMBL" id="LPWF01000018">
    <property type="protein sequence ID" value="ODR99123.1"/>
    <property type="molecule type" value="Genomic_DNA"/>
</dbReference>
<keyword evidence="4" id="KW-1185">Reference proteome</keyword>
<dbReference type="SMART" id="SM01008">
    <property type="entry name" value="Ald_Xan_dh_C"/>
    <property type="match status" value="1"/>
</dbReference>
<dbReference type="SUPFAM" id="SSF56003">
    <property type="entry name" value="Molybdenum cofactor-binding domain"/>
    <property type="match status" value="1"/>
</dbReference>
<accession>A0A1E3W044</accession>
<proteinExistence type="predicted"/>
<dbReference type="InterPro" id="IPR037165">
    <property type="entry name" value="AldOxase/xan_DH_Mopterin-bd_sf"/>
</dbReference>
<dbReference type="InterPro" id="IPR016208">
    <property type="entry name" value="Ald_Oxase/xanthine_DH-like"/>
</dbReference>
<comment type="caution">
    <text evidence="3">The sequence shown here is derived from an EMBL/GenBank/DDBJ whole genome shotgun (WGS) entry which is preliminary data.</text>
</comment>
<feature type="region of interest" description="Disordered" evidence="1">
    <location>
        <begin position="1"/>
        <end position="27"/>
    </location>
</feature>
<evidence type="ECO:0000313" key="3">
    <source>
        <dbReference type="EMBL" id="ODR99123.1"/>
    </source>
</evidence>
<dbReference type="RefSeq" id="WP_069441357.1">
    <property type="nucleotide sequence ID" value="NZ_LPWF01000018.1"/>
</dbReference>
<protein>
    <recommendedName>
        <fullName evidence="2">Aldehyde oxidase/xanthine dehydrogenase a/b hammerhead domain-containing protein</fullName>
    </recommendedName>
</protein>
<feature type="domain" description="Aldehyde oxidase/xanthine dehydrogenase a/b hammerhead" evidence="2">
    <location>
        <begin position="28"/>
        <end position="133"/>
    </location>
</feature>
<feature type="compositionally biased region" description="Basic and acidic residues" evidence="1">
    <location>
        <begin position="1"/>
        <end position="11"/>
    </location>
</feature>
<dbReference type="PANTHER" id="PTHR11908">
    <property type="entry name" value="XANTHINE DEHYDROGENASE"/>
    <property type="match status" value="1"/>
</dbReference>
<sequence>MHPERQTDPEAKGIGTSSRRPDSDAKVRGEFEYAPDLSEDGMLWGATLRSPHALARIRRVNLNPAKAMSGVHAVLGAWDVPMNLCGAVNHDTPILADDWVRYVGEPVAVVAAETPALARRAATAIEVEYEPEAPVTDALEALRAGKVFRRVALHCGDPSVVGEVQVEGEYITPRQDHSFLAPDAGIARIDGNGGVVLTGATQWVHADREQIAACLAMPEEKVLVVNSGVGGSFGGRVSMTWQVHAALIALQTGRPVKFVYSRKETFLARYHRHPSRIWVRHHANRDGTLVKLEARILLEDGPYSHTAASGIGNSCSFIQGPYHIPNADIQGWAVATNNGMCGSMRGFGVVEPIFACEANLDKLARTLGMDGAALRRKNAMKTGDQWTFGQLQEGPAPVAELIDACQAMPLPPELKTDAPLAPAAVPGGLASPTRGKDIRRGVSVSAAAKNTGMSEACPVNTTAMISLHDGVASLECAAAEVGQGFITCAIQIVQTALGVSIVRLGGCDTTMPPACTTDAQEQTMTSGPAVYLAAARLKERFLTFYGHEHDVDPATLDVRDDYVVSAVDGSRLASVAEAGMGLVFRATERFDQRQTWPLNEVDATHPAHVALTFSANRCVVDVDPELGLARGVQMDVAQYGGRIVNPVQAHGQIAGGSLMGLGFALSESLDYTDGQPANGDWGGYLIPTLADAPLVNCEFPDLLEPGIPQGFNGIAEIPHVQAPAAVLSALRAATGHELPRAPATPARIAQVEKTEPMRLGDVEMKAHSGTADVRIGKFLRFQLVKED</sequence>
<dbReference type="PANTHER" id="PTHR11908:SF157">
    <property type="entry name" value="XANTHINE DEHYDROGENASE SUBUNIT D-RELATED"/>
    <property type="match status" value="1"/>
</dbReference>
<dbReference type="STRING" id="1774969.AUC69_09370"/>
<dbReference type="InterPro" id="IPR046867">
    <property type="entry name" value="AldOxase/xan_DH_MoCoBD2"/>
</dbReference>
<evidence type="ECO:0000259" key="2">
    <source>
        <dbReference type="SMART" id="SM01008"/>
    </source>
</evidence>
<dbReference type="Proteomes" id="UP000094472">
    <property type="component" value="Unassembled WGS sequence"/>
</dbReference>
<reference evidence="3 4" key="1">
    <citation type="journal article" date="2016" name="Environ. Microbiol.">
        <title>New Methyloceanibacter diversity from North Sea sediments includes methanotroph containing solely the soluble methane monooxygenase.</title>
        <authorList>
            <person name="Vekeman B."/>
            <person name="Kerckhof F.M."/>
            <person name="Cremers G."/>
            <person name="de Vos P."/>
            <person name="Vandamme P."/>
            <person name="Boon N."/>
            <person name="Op den Camp H.J."/>
            <person name="Heylen K."/>
        </authorList>
    </citation>
    <scope>NUCLEOTIDE SEQUENCE [LARGE SCALE GENOMIC DNA]</scope>
    <source>
        <strain evidence="3 4">R-67175</strain>
    </source>
</reference>
<dbReference type="Pfam" id="PF02738">
    <property type="entry name" value="MoCoBD_1"/>
    <property type="match status" value="1"/>
</dbReference>
<evidence type="ECO:0000256" key="1">
    <source>
        <dbReference type="SAM" id="MobiDB-lite"/>
    </source>
</evidence>
<dbReference type="InterPro" id="IPR008274">
    <property type="entry name" value="AldOxase/xan_DH_MoCoBD1"/>
</dbReference>
<dbReference type="Pfam" id="PF01315">
    <property type="entry name" value="Ald_Xan_dh_C"/>
    <property type="match status" value="1"/>
</dbReference>
<dbReference type="Pfam" id="PF20256">
    <property type="entry name" value="MoCoBD_2"/>
    <property type="match status" value="1"/>
</dbReference>
<dbReference type="OrthoDB" id="9763985at2"/>
<dbReference type="InterPro" id="IPR036856">
    <property type="entry name" value="Ald_Oxase/Xan_DH_a/b_sf"/>
</dbReference>
<dbReference type="GO" id="GO:0016491">
    <property type="term" value="F:oxidoreductase activity"/>
    <property type="evidence" value="ECO:0007669"/>
    <property type="project" value="InterPro"/>
</dbReference>
<dbReference type="InterPro" id="IPR000674">
    <property type="entry name" value="Ald_Oxase/Xan_DH_a/b"/>
</dbReference>
<dbReference type="SUPFAM" id="SSF54665">
    <property type="entry name" value="CO dehydrogenase molybdoprotein N-domain-like"/>
    <property type="match status" value="1"/>
</dbReference>
<name>A0A1E3W044_9HYPH</name>
<dbReference type="Gene3D" id="3.30.365.10">
    <property type="entry name" value="Aldehyde oxidase/xanthine dehydrogenase, molybdopterin binding domain"/>
    <property type="match status" value="4"/>
</dbReference>
<dbReference type="AlphaFoldDB" id="A0A1E3W044"/>
<gene>
    <name evidence="3" type="ORF">AUC69_09370</name>
</gene>